<evidence type="ECO:0000313" key="15">
    <source>
        <dbReference type="EMBL" id="CEJ88879.1"/>
    </source>
</evidence>
<evidence type="ECO:0000256" key="10">
    <source>
        <dbReference type="ARBA" id="ARBA00023136"/>
    </source>
</evidence>
<keyword evidence="7 11" id="KW-0653">Protein transport</keyword>
<dbReference type="InterPro" id="IPR041672">
    <property type="entry name" value="Bap31/Bap29_C"/>
</dbReference>
<keyword evidence="4 11" id="KW-0812">Transmembrane</keyword>
<feature type="domain" description="Bap31/Bap29 cytoplasmic coiled-coil" evidence="14">
    <location>
        <begin position="172"/>
        <end position="219"/>
    </location>
</feature>
<evidence type="ECO:0000256" key="4">
    <source>
        <dbReference type="ARBA" id="ARBA00022692"/>
    </source>
</evidence>
<dbReference type="PANTHER" id="PTHR12701:SF20">
    <property type="entry name" value="ENDOPLASMIC RETICULUM TRANSMEMBRANE PROTEIN"/>
    <property type="match status" value="1"/>
</dbReference>
<feature type="domain" description="BAP29/BAP31 transmembrane" evidence="13">
    <location>
        <begin position="1"/>
        <end position="157"/>
    </location>
</feature>
<dbReference type="GO" id="GO:0070973">
    <property type="term" value="P:protein localization to endoplasmic reticulum exit site"/>
    <property type="evidence" value="ECO:0007669"/>
    <property type="project" value="UniProtKB-UniRule"/>
</dbReference>
<feature type="coiled-coil region" evidence="12">
    <location>
        <begin position="170"/>
        <end position="200"/>
    </location>
</feature>
<sequence length="220" mass="25165">MTLYYTIVFMLLVFEMGVFMMLIIPFPNTIRRKIFTCVVSPPRPAAANPERSFLSENPVVASIMYAMKITFIFILVLFIDSVQRVYRVQLELAIATEKIAKGGASVLGHERFEVQARKFYSQRNMYLCGFTLFLSLILNRTYVLITENIRLQDRLTAFESNKPIPGKGGNAEITTLKKELEKKNLDLETLKKQSEQLHKSYGDLSDKYEATQATEAKKGK</sequence>
<dbReference type="EMBL" id="CDHN01000002">
    <property type="protein sequence ID" value="CEJ88879.1"/>
    <property type="molecule type" value="Genomic_DNA"/>
</dbReference>
<dbReference type="GO" id="GO:0006886">
    <property type="term" value="P:intracellular protein transport"/>
    <property type="evidence" value="ECO:0007669"/>
    <property type="project" value="UniProtKB-UniRule"/>
</dbReference>
<evidence type="ECO:0000259" key="13">
    <source>
        <dbReference type="Pfam" id="PF05529"/>
    </source>
</evidence>
<evidence type="ECO:0000256" key="6">
    <source>
        <dbReference type="ARBA" id="ARBA00022892"/>
    </source>
</evidence>
<evidence type="ECO:0000256" key="5">
    <source>
        <dbReference type="ARBA" id="ARBA00022824"/>
    </source>
</evidence>
<proteinExistence type="inferred from homology"/>
<feature type="transmembrane region" description="Helical" evidence="11">
    <location>
        <begin position="7"/>
        <end position="26"/>
    </location>
</feature>
<reference evidence="15 16" key="1">
    <citation type="journal article" date="2015" name="Genome Announc.">
        <title>Draft Genome Sequence and Gene Annotation of the Entomopathogenic Fungus Verticillium hemipterigenum.</title>
        <authorList>
            <person name="Horn F."/>
            <person name="Habel A."/>
            <person name="Scharf D.H."/>
            <person name="Dworschak J."/>
            <person name="Brakhage A.A."/>
            <person name="Guthke R."/>
            <person name="Hertweck C."/>
            <person name="Linde J."/>
        </authorList>
    </citation>
    <scope>NUCLEOTIDE SEQUENCE [LARGE SCALE GENOMIC DNA]</scope>
</reference>
<comment type="subcellular location">
    <subcellularLocation>
        <location evidence="1 11">Endoplasmic reticulum membrane</location>
        <topology evidence="1 11">Multi-pass membrane protein</topology>
    </subcellularLocation>
</comment>
<keyword evidence="3 11" id="KW-0813">Transport</keyword>
<dbReference type="GO" id="GO:0005789">
    <property type="term" value="C:endoplasmic reticulum membrane"/>
    <property type="evidence" value="ECO:0007669"/>
    <property type="project" value="UniProtKB-SubCell"/>
</dbReference>
<dbReference type="Pfam" id="PF05529">
    <property type="entry name" value="Bap31"/>
    <property type="match status" value="1"/>
</dbReference>
<keyword evidence="8 11" id="KW-1133">Transmembrane helix</keyword>
<dbReference type="Pfam" id="PF18035">
    <property type="entry name" value="Bap31_Bap29_C"/>
    <property type="match status" value="1"/>
</dbReference>
<gene>
    <name evidence="15" type="ORF">VHEMI04903</name>
</gene>
<dbReference type="GO" id="GO:0006888">
    <property type="term" value="P:endoplasmic reticulum to Golgi vesicle-mediated transport"/>
    <property type="evidence" value="ECO:0007669"/>
    <property type="project" value="UniProtKB-UniRule"/>
</dbReference>
<protein>
    <recommendedName>
        <fullName evidence="11">Endoplasmic reticulum transmembrane protein</fullName>
    </recommendedName>
</protein>
<comment type="function">
    <text evidence="11">May play a role in anterograde transport of membrane proteins from the endoplasmic reticulum to the Golgi.</text>
</comment>
<dbReference type="AlphaFoldDB" id="A0A0A1T2K8"/>
<keyword evidence="5 11" id="KW-0256">Endoplasmic reticulum</keyword>
<evidence type="ECO:0000256" key="8">
    <source>
        <dbReference type="ARBA" id="ARBA00022989"/>
    </source>
</evidence>
<feature type="transmembrane region" description="Helical" evidence="11">
    <location>
        <begin position="125"/>
        <end position="145"/>
    </location>
</feature>
<accession>A0A0A1T2K8</accession>
<evidence type="ECO:0000259" key="14">
    <source>
        <dbReference type="Pfam" id="PF18035"/>
    </source>
</evidence>
<organism evidence="15 16">
    <name type="scientific">[Torrubiella] hemipterigena</name>
    <dbReference type="NCBI Taxonomy" id="1531966"/>
    <lineage>
        <taxon>Eukaryota</taxon>
        <taxon>Fungi</taxon>
        <taxon>Dikarya</taxon>
        <taxon>Ascomycota</taxon>
        <taxon>Pezizomycotina</taxon>
        <taxon>Sordariomycetes</taxon>
        <taxon>Hypocreomycetidae</taxon>
        <taxon>Hypocreales</taxon>
        <taxon>Clavicipitaceae</taxon>
        <taxon>Clavicipitaceae incertae sedis</taxon>
        <taxon>'Torrubiella' clade</taxon>
    </lineage>
</organism>
<dbReference type="STRING" id="1531966.A0A0A1T2K8"/>
<dbReference type="InterPro" id="IPR008417">
    <property type="entry name" value="BAP29/BAP31"/>
</dbReference>
<dbReference type="PANTHER" id="PTHR12701">
    <property type="entry name" value="BCR-ASSOCIATED PROTEIN, BAP"/>
    <property type="match status" value="1"/>
</dbReference>
<evidence type="ECO:0000256" key="2">
    <source>
        <dbReference type="ARBA" id="ARBA00007956"/>
    </source>
</evidence>
<keyword evidence="16" id="KW-1185">Reference proteome</keyword>
<keyword evidence="6 11" id="KW-0931">ER-Golgi transport</keyword>
<evidence type="ECO:0000313" key="16">
    <source>
        <dbReference type="Proteomes" id="UP000039046"/>
    </source>
</evidence>
<dbReference type="InterPro" id="IPR040463">
    <property type="entry name" value="BAP29/BAP31_N"/>
</dbReference>
<feature type="transmembrane region" description="Helical" evidence="11">
    <location>
        <begin position="59"/>
        <end position="79"/>
    </location>
</feature>
<evidence type="ECO:0000256" key="3">
    <source>
        <dbReference type="ARBA" id="ARBA00022448"/>
    </source>
</evidence>
<evidence type="ECO:0000256" key="1">
    <source>
        <dbReference type="ARBA" id="ARBA00004477"/>
    </source>
</evidence>
<dbReference type="Proteomes" id="UP000039046">
    <property type="component" value="Unassembled WGS sequence"/>
</dbReference>
<comment type="similarity">
    <text evidence="2 11">Belongs to the BCAP29/BCAP31 family.</text>
</comment>
<evidence type="ECO:0000256" key="7">
    <source>
        <dbReference type="ARBA" id="ARBA00022927"/>
    </source>
</evidence>
<evidence type="ECO:0000256" key="9">
    <source>
        <dbReference type="ARBA" id="ARBA00023054"/>
    </source>
</evidence>
<name>A0A0A1T2K8_9HYPO</name>
<keyword evidence="10 11" id="KW-0472">Membrane</keyword>
<evidence type="ECO:0000256" key="12">
    <source>
        <dbReference type="SAM" id="Coils"/>
    </source>
</evidence>
<keyword evidence="9 12" id="KW-0175">Coiled coil</keyword>
<dbReference type="OrthoDB" id="435607at2759"/>
<evidence type="ECO:0000256" key="11">
    <source>
        <dbReference type="RuleBase" id="RU367026"/>
    </source>
</evidence>